<dbReference type="PROSITE" id="PS50914">
    <property type="entry name" value="BON"/>
    <property type="match status" value="1"/>
</dbReference>
<evidence type="ECO:0000313" key="4">
    <source>
        <dbReference type="Proteomes" id="UP000003688"/>
    </source>
</evidence>
<feature type="compositionally biased region" description="Low complexity" evidence="1">
    <location>
        <begin position="50"/>
        <end position="63"/>
    </location>
</feature>
<dbReference type="EMBL" id="ABOX02000006">
    <property type="protein sequence ID" value="EEF62065.1"/>
    <property type="molecule type" value="Genomic_DNA"/>
</dbReference>
<evidence type="ECO:0000259" key="2">
    <source>
        <dbReference type="PROSITE" id="PS50914"/>
    </source>
</evidence>
<dbReference type="AlphaFoldDB" id="B9XDB9"/>
<proteinExistence type="predicted"/>
<evidence type="ECO:0000256" key="1">
    <source>
        <dbReference type="SAM" id="MobiDB-lite"/>
    </source>
</evidence>
<keyword evidence="4" id="KW-1185">Reference proteome</keyword>
<dbReference type="STRING" id="320771.Cflav_PD6340"/>
<name>B9XDB9_PEDPL</name>
<feature type="region of interest" description="Disordered" evidence="1">
    <location>
        <begin position="50"/>
        <end position="132"/>
    </location>
</feature>
<protein>
    <submittedName>
        <fullName evidence="3">Transport-associated protein</fullName>
    </submittedName>
</protein>
<comment type="caution">
    <text evidence="3">The sequence shown here is derived from an EMBL/GenBank/DDBJ whole genome shotgun (WGS) entry which is preliminary data.</text>
</comment>
<dbReference type="InterPro" id="IPR007055">
    <property type="entry name" value="BON_dom"/>
</dbReference>
<dbReference type="Pfam" id="PF04972">
    <property type="entry name" value="BON"/>
    <property type="match status" value="1"/>
</dbReference>
<dbReference type="Proteomes" id="UP000003688">
    <property type="component" value="Unassembled WGS sequence"/>
</dbReference>
<gene>
    <name evidence="3" type="ORF">Cflav_PD6340</name>
</gene>
<reference evidence="3 4" key="1">
    <citation type="journal article" date="2011" name="J. Bacteriol.">
        <title>Genome sequence of 'Pedosphaera parvula' Ellin514, an aerobic Verrucomicrobial isolate from pasture soil.</title>
        <authorList>
            <person name="Kant R."/>
            <person name="van Passel M.W."/>
            <person name="Sangwan P."/>
            <person name="Palva A."/>
            <person name="Lucas S."/>
            <person name="Copeland A."/>
            <person name="Lapidus A."/>
            <person name="Glavina Del Rio T."/>
            <person name="Dalin E."/>
            <person name="Tice H."/>
            <person name="Bruce D."/>
            <person name="Goodwin L."/>
            <person name="Pitluck S."/>
            <person name="Chertkov O."/>
            <person name="Larimer F.W."/>
            <person name="Land M.L."/>
            <person name="Hauser L."/>
            <person name="Brettin T.S."/>
            <person name="Detter J.C."/>
            <person name="Han S."/>
            <person name="de Vos W.M."/>
            <person name="Janssen P.H."/>
            <person name="Smidt H."/>
        </authorList>
    </citation>
    <scope>NUCLEOTIDE SEQUENCE [LARGE SCALE GENOMIC DNA]</scope>
    <source>
        <strain evidence="3 4">Ellin514</strain>
    </source>
</reference>
<sequence>MEIPHGSGLIPERWCFDPELILTIMKTPTKLMGLAAALVLIAGCSRSAETTASSDASRDTTVANAPATNALSPTSRELDSKNRVYPDAANSTNAADTSSLKAADNTGKNVRDRDNATLTPGDQGKSESDREITRNIRRAITKNDQLSTEAKNIKIITVDGKVTLRGPVKSDQELKTISDVVQNVANGAAVDNQLEVKTDSSAK</sequence>
<dbReference type="Gene3D" id="3.30.1340.30">
    <property type="match status" value="1"/>
</dbReference>
<evidence type="ECO:0000313" key="3">
    <source>
        <dbReference type="EMBL" id="EEF62065.1"/>
    </source>
</evidence>
<organism evidence="3 4">
    <name type="scientific">Pedosphaera parvula (strain Ellin514)</name>
    <dbReference type="NCBI Taxonomy" id="320771"/>
    <lineage>
        <taxon>Bacteria</taxon>
        <taxon>Pseudomonadati</taxon>
        <taxon>Verrucomicrobiota</taxon>
        <taxon>Pedosphaerae</taxon>
        <taxon>Pedosphaerales</taxon>
        <taxon>Pedosphaeraceae</taxon>
        <taxon>Pedosphaera</taxon>
    </lineage>
</organism>
<feature type="compositionally biased region" description="Polar residues" evidence="1">
    <location>
        <begin position="66"/>
        <end position="75"/>
    </location>
</feature>
<accession>B9XDB9</accession>
<feature type="domain" description="BON" evidence="2">
    <location>
        <begin position="128"/>
        <end position="198"/>
    </location>
</feature>
<feature type="compositionally biased region" description="Low complexity" evidence="1">
    <location>
        <begin position="87"/>
        <end position="99"/>
    </location>
</feature>